<reference evidence="2" key="1">
    <citation type="submission" date="2021-02" db="EMBL/GenBank/DDBJ databases">
        <authorList>
            <person name="Steward A R."/>
        </authorList>
    </citation>
    <scope>NUCLEOTIDE SEQUENCE</scope>
</reference>
<dbReference type="AlphaFoldDB" id="A0A821PKQ7"/>
<dbReference type="EMBL" id="CAJOBZ010000006">
    <property type="protein sequence ID" value="CAF4807954.1"/>
    <property type="molecule type" value="Genomic_DNA"/>
</dbReference>
<dbReference type="InterPro" id="IPR005055">
    <property type="entry name" value="A10/PebIII"/>
</dbReference>
<dbReference type="PANTHER" id="PTHR11257:SF13">
    <property type="entry name" value="GEO07322P1"/>
    <property type="match status" value="1"/>
</dbReference>
<feature type="signal peptide" evidence="1">
    <location>
        <begin position="1"/>
        <end position="15"/>
    </location>
</feature>
<dbReference type="Gene3D" id="1.10.2080.10">
    <property type="entry name" value="Insect odorant-binding protein A10/Ejaculatory bulb-specific protein 3"/>
    <property type="match status" value="1"/>
</dbReference>
<comment type="caution">
    <text evidence="2">The sequence shown here is derived from an EMBL/GenBank/DDBJ whole genome shotgun (WGS) entry which is preliminary data.</text>
</comment>
<evidence type="ECO:0000313" key="3">
    <source>
        <dbReference type="Proteomes" id="UP000663880"/>
    </source>
</evidence>
<name>A0A821PKQ7_9NEOP</name>
<keyword evidence="3" id="KW-1185">Reference proteome</keyword>
<dbReference type="SUPFAM" id="SSF100910">
    <property type="entry name" value="Chemosensory protein Csp2"/>
    <property type="match status" value="1"/>
</dbReference>
<proteinExistence type="predicted"/>
<organism evidence="2 3">
    <name type="scientific">Pieris macdunnoughi</name>
    <dbReference type="NCBI Taxonomy" id="345717"/>
    <lineage>
        <taxon>Eukaryota</taxon>
        <taxon>Metazoa</taxon>
        <taxon>Ecdysozoa</taxon>
        <taxon>Arthropoda</taxon>
        <taxon>Hexapoda</taxon>
        <taxon>Insecta</taxon>
        <taxon>Pterygota</taxon>
        <taxon>Neoptera</taxon>
        <taxon>Endopterygota</taxon>
        <taxon>Lepidoptera</taxon>
        <taxon>Glossata</taxon>
        <taxon>Ditrysia</taxon>
        <taxon>Papilionoidea</taxon>
        <taxon>Pieridae</taxon>
        <taxon>Pierinae</taxon>
        <taxon>Pieris</taxon>
    </lineage>
</organism>
<feature type="chain" id="PRO_5032727350" evidence="1">
    <location>
        <begin position="16"/>
        <end position="122"/>
    </location>
</feature>
<dbReference type="PANTHER" id="PTHR11257">
    <property type="entry name" value="CHEMOSENSORY PROTEIN-RELATED"/>
    <property type="match status" value="1"/>
</dbReference>
<accession>A0A821PKQ7</accession>
<protein>
    <submittedName>
        <fullName evidence="2">Uncharacterized protein</fullName>
    </submittedName>
</protein>
<dbReference type="OrthoDB" id="7256944at2759"/>
<evidence type="ECO:0000313" key="2">
    <source>
        <dbReference type="EMBL" id="CAF4807954.1"/>
    </source>
</evidence>
<dbReference type="Pfam" id="PF03392">
    <property type="entry name" value="OS-D"/>
    <property type="match status" value="1"/>
</dbReference>
<dbReference type="InterPro" id="IPR036682">
    <property type="entry name" value="OS_D_A10/PebIII_sf"/>
</dbReference>
<sequence length="122" mass="13811">MKIILLLAVVGAALANEVDVYTTANDNLDMQAVVNDPKKLQAMTDCFMDKGPCGPVAQSYKLIVPDSIARACDRCNDAQKHLANTYVRGLYWNLPDEYKNFMKKYDPHGIYEDNFRKAVKDY</sequence>
<dbReference type="Proteomes" id="UP000663880">
    <property type="component" value="Unassembled WGS sequence"/>
</dbReference>
<keyword evidence="1" id="KW-0732">Signal</keyword>
<gene>
    <name evidence="2" type="ORF">PMACD_LOCUS3861</name>
</gene>
<evidence type="ECO:0000256" key="1">
    <source>
        <dbReference type="SAM" id="SignalP"/>
    </source>
</evidence>